<dbReference type="Pfam" id="PF26366">
    <property type="entry name" value="DUF8094"/>
    <property type="match status" value="1"/>
</dbReference>
<gene>
    <name evidence="4" type="ORF">GCM10012278_25950</name>
</gene>
<protein>
    <recommendedName>
        <fullName evidence="3">DUF8094 domain-containing protein</fullName>
    </recommendedName>
</protein>
<dbReference type="AlphaFoldDB" id="A0A918E3T8"/>
<evidence type="ECO:0000256" key="1">
    <source>
        <dbReference type="SAM" id="MobiDB-lite"/>
    </source>
</evidence>
<dbReference type="Proteomes" id="UP000660745">
    <property type="component" value="Unassembled WGS sequence"/>
</dbReference>
<feature type="chain" id="PRO_5039576969" description="DUF8094 domain-containing protein" evidence="2">
    <location>
        <begin position="25"/>
        <end position="339"/>
    </location>
</feature>
<dbReference type="InterPro" id="IPR058407">
    <property type="entry name" value="DUF8094"/>
</dbReference>
<feature type="domain" description="DUF8094" evidence="3">
    <location>
        <begin position="53"/>
        <end position="338"/>
    </location>
</feature>
<evidence type="ECO:0000259" key="3">
    <source>
        <dbReference type="Pfam" id="PF26366"/>
    </source>
</evidence>
<sequence length="339" mass="35349">MRVHGRRKALALAVALLTVASACSTSPGDPATTPAAATSGASAPATPSSTVPATAVTPEEAAEVFATFTATDNVLRDGGDLRLAMEYVRDAEARLTTVAYLSTKGEPPRRTWGPPTLYVPRFPAGESSPWFSVLTTRDGHLTMLTFAKSGDWRLGAAARLLTGRPAPDIHLDADGYATAIVPADKSVTISPQYMGPLHATVAEAGADGVAAGLIAAGPYTTDVAAEITAARERAKKNGFSYDSIFSANDNPVYGLRTVDGGAVIQYSLSRTTTTTTKTAEDDYIPVPASARWAISAPVVRRNLKITEVHQYVTDVPPSKTPAAAEVIAHDGALTRASGQ</sequence>
<feature type="signal peptide" evidence="2">
    <location>
        <begin position="1"/>
        <end position="24"/>
    </location>
</feature>
<organism evidence="4 5">
    <name type="scientific">Nonomuraea glycinis</name>
    <dbReference type="NCBI Taxonomy" id="2047744"/>
    <lineage>
        <taxon>Bacteria</taxon>
        <taxon>Bacillati</taxon>
        <taxon>Actinomycetota</taxon>
        <taxon>Actinomycetes</taxon>
        <taxon>Streptosporangiales</taxon>
        <taxon>Streptosporangiaceae</taxon>
        <taxon>Nonomuraea</taxon>
    </lineage>
</organism>
<reference evidence="4" key="2">
    <citation type="submission" date="2020-09" db="EMBL/GenBank/DDBJ databases">
        <authorList>
            <person name="Sun Q."/>
            <person name="Zhou Y."/>
        </authorList>
    </citation>
    <scope>NUCLEOTIDE SEQUENCE</scope>
    <source>
        <strain evidence="4">CGMCC 4.7430</strain>
    </source>
</reference>
<name>A0A918E3T8_9ACTN</name>
<evidence type="ECO:0000256" key="2">
    <source>
        <dbReference type="SAM" id="SignalP"/>
    </source>
</evidence>
<dbReference type="PROSITE" id="PS51257">
    <property type="entry name" value="PROKAR_LIPOPROTEIN"/>
    <property type="match status" value="1"/>
</dbReference>
<accession>A0A918E3T8</accession>
<proteinExistence type="predicted"/>
<dbReference type="EMBL" id="BMNK01000003">
    <property type="protein sequence ID" value="GGP05633.1"/>
    <property type="molecule type" value="Genomic_DNA"/>
</dbReference>
<keyword evidence="5" id="KW-1185">Reference proteome</keyword>
<comment type="caution">
    <text evidence="4">The sequence shown here is derived from an EMBL/GenBank/DDBJ whole genome shotgun (WGS) entry which is preliminary data.</text>
</comment>
<keyword evidence="2" id="KW-0732">Signal</keyword>
<dbReference type="RefSeq" id="WP_189138767.1">
    <property type="nucleotide sequence ID" value="NZ_BMNK01000003.1"/>
</dbReference>
<feature type="region of interest" description="Disordered" evidence="1">
    <location>
        <begin position="23"/>
        <end position="53"/>
    </location>
</feature>
<evidence type="ECO:0000313" key="5">
    <source>
        <dbReference type="Proteomes" id="UP000660745"/>
    </source>
</evidence>
<evidence type="ECO:0000313" key="4">
    <source>
        <dbReference type="EMBL" id="GGP05633.1"/>
    </source>
</evidence>
<reference evidence="4" key="1">
    <citation type="journal article" date="2014" name="Int. J. Syst. Evol. Microbiol.">
        <title>Complete genome sequence of Corynebacterium casei LMG S-19264T (=DSM 44701T), isolated from a smear-ripened cheese.</title>
        <authorList>
            <consortium name="US DOE Joint Genome Institute (JGI-PGF)"/>
            <person name="Walter F."/>
            <person name="Albersmeier A."/>
            <person name="Kalinowski J."/>
            <person name="Ruckert C."/>
        </authorList>
    </citation>
    <scope>NUCLEOTIDE SEQUENCE</scope>
    <source>
        <strain evidence="4">CGMCC 4.7430</strain>
    </source>
</reference>